<protein>
    <submittedName>
        <fullName evidence="12">Multicopper oxidase</fullName>
    </submittedName>
</protein>
<dbReference type="InterPro" id="IPR033138">
    <property type="entry name" value="Cu_oxidase_CS"/>
</dbReference>
<dbReference type="FunFam" id="2.60.40.420:FF:000021">
    <property type="entry name" value="Extracellular dihydrogeodin oxidase/laccase"/>
    <property type="match status" value="1"/>
</dbReference>
<dbReference type="Proteomes" id="UP001296104">
    <property type="component" value="Unassembled WGS sequence"/>
</dbReference>
<dbReference type="FunFam" id="2.60.40.420:FF:000038">
    <property type="entry name" value="Extracellular dihydrogeodin oxidase/laccase"/>
    <property type="match status" value="1"/>
</dbReference>
<dbReference type="PANTHER" id="PTHR11709">
    <property type="entry name" value="MULTI-COPPER OXIDASE"/>
    <property type="match status" value="1"/>
</dbReference>
<organism evidence="12 13">
    <name type="scientific">Lecanosticta acicola</name>
    <dbReference type="NCBI Taxonomy" id="111012"/>
    <lineage>
        <taxon>Eukaryota</taxon>
        <taxon>Fungi</taxon>
        <taxon>Dikarya</taxon>
        <taxon>Ascomycota</taxon>
        <taxon>Pezizomycotina</taxon>
        <taxon>Dothideomycetes</taxon>
        <taxon>Dothideomycetidae</taxon>
        <taxon>Mycosphaerellales</taxon>
        <taxon>Mycosphaerellaceae</taxon>
        <taxon>Lecanosticta</taxon>
    </lineage>
</organism>
<evidence type="ECO:0000259" key="9">
    <source>
        <dbReference type="Pfam" id="PF00394"/>
    </source>
</evidence>
<keyword evidence="13" id="KW-1185">Reference proteome</keyword>
<evidence type="ECO:0000259" key="10">
    <source>
        <dbReference type="Pfam" id="PF07731"/>
    </source>
</evidence>
<dbReference type="AlphaFoldDB" id="A0AAI8YW61"/>
<gene>
    <name evidence="12" type="ORF">LECACI_7A003086</name>
</gene>
<dbReference type="PROSITE" id="PS00080">
    <property type="entry name" value="MULTICOPPER_OXIDASE2"/>
    <property type="match status" value="1"/>
</dbReference>
<dbReference type="CDD" id="cd13880">
    <property type="entry name" value="CuRO_2_MaLCC_like"/>
    <property type="match status" value="1"/>
</dbReference>
<feature type="signal peptide" evidence="8">
    <location>
        <begin position="1"/>
        <end position="19"/>
    </location>
</feature>
<dbReference type="InterPro" id="IPR045087">
    <property type="entry name" value="Cu-oxidase_fam"/>
</dbReference>
<evidence type="ECO:0000256" key="1">
    <source>
        <dbReference type="ARBA" id="ARBA00010609"/>
    </source>
</evidence>
<dbReference type="InterPro" id="IPR011706">
    <property type="entry name" value="Cu-oxidase_C"/>
</dbReference>
<dbReference type="SUPFAM" id="SSF49503">
    <property type="entry name" value="Cupredoxins"/>
    <property type="match status" value="3"/>
</dbReference>
<dbReference type="CDD" id="cd13854">
    <property type="entry name" value="CuRO_1_MaLCC_like"/>
    <property type="match status" value="1"/>
</dbReference>
<proteinExistence type="inferred from homology"/>
<keyword evidence="5" id="KW-0186">Copper</keyword>
<evidence type="ECO:0000256" key="2">
    <source>
        <dbReference type="ARBA" id="ARBA00022723"/>
    </source>
</evidence>
<evidence type="ECO:0000256" key="8">
    <source>
        <dbReference type="SAM" id="SignalP"/>
    </source>
</evidence>
<dbReference type="InterPro" id="IPR008972">
    <property type="entry name" value="Cupredoxin"/>
</dbReference>
<evidence type="ECO:0000256" key="7">
    <source>
        <dbReference type="SAM" id="MobiDB-lite"/>
    </source>
</evidence>
<sequence>MRSTVRALATAVLLGTTFATPAPAPQAQVAAAPVNTTNNQPVNNQEQTIHVQLPGPLGGPGGRAYRTAAFLPPGQRLAPQLSQKATNGNSPLGLLQAPRLPDFLTGGPLPNGYPWAGRTAKNTNYYTDTPNTGVTRNYDFTITRQTIAPDGVEKDGLVINGAFPGPTIEANWGDWIEVTVHNQLDEGTSLHWHGLLQRETPWSDGVPGVQQCPIAPSVSFTYRFRADLPGTSWYHSHYSAQMAGGLFGPLIIYGPTDNTQYDEDLGPVMVNDWYHTEYFQLVQQAMAPTAAGLAPPLSNNVLINGKMNYPCANVTSSQKCTPNAGVSKFKFTSGKTYRLRVINAGVEAIQKFSIDGHKMTVFANDFVPITPYTTDVLTLGVGQRSDVVVKATGRPTDSYWMRSDLGPSFFEGGCSLHDGTSPTALAAIYYERADNSTVPTSNSTVSSTALTTCQNDDLSATVPCHAIQPPSQPASSQNLDVTLQSNGTHNLFYVNNSTFRVDYNDPVLLDAKNGQTRFPSEYNVYDFGQSSSIRLVIYNHAQAGSHPMHWHGHNMYVLAVGFGTWDGTITNPSNPQRRDVQILPNPQSASVPAYIVIQIDADNPGVWPMHCHIAWHLSEGLYITVLERPRDIRNDMQIPQEMAQTCTDWQSYTQSNVPEQIDSGLKRRRSRRSTTTRSTTTRNTRMMKRV</sequence>
<dbReference type="PANTHER" id="PTHR11709:SF145">
    <property type="entry name" value="LCC1"/>
    <property type="match status" value="1"/>
</dbReference>
<evidence type="ECO:0000256" key="6">
    <source>
        <dbReference type="ARBA" id="ARBA00023180"/>
    </source>
</evidence>
<evidence type="ECO:0000256" key="4">
    <source>
        <dbReference type="ARBA" id="ARBA00023002"/>
    </source>
</evidence>
<feature type="chain" id="PRO_5042594439" evidence="8">
    <location>
        <begin position="20"/>
        <end position="690"/>
    </location>
</feature>
<dbReference type="InterPro" id="IPR011707">
    <property type="entry name" value="Cu-oxidase-like_N"/>
</dbReference>
<keyword evidence="6" id="KW-0325">Glycoprotein</keyword>
<evidence type="ECO:0000313" key="12">
    <source>
        <dbReference type="EMBL" id="CAK3940089.1"/>
    </source>
</evidence>
<dbReference type="PROSITE" id="PS00079">
    <property type="entry name" value="MULTICOPPER_OXIDASE1"/>
    <property type="match status" value="1"/>
</dbReference>
<dbReference type="InterPro" id="IPR001117">
    <property type="entry name" value="Cu-oxidase_2nd"/>
</dbReference>
<dbReference type="Pfam" id="PF00394">
    <property type="entry name" value="Cu-oxidase"/>
    <property type="match status" value="1"/>
</dbReference>
<dbReference type="Pfam" id="PF07732">
    <property type="entry name" value="Cu-oxidase_3"/>
    <property type="match status" value="1"/>
</dbReference>
<dbReference type="EMBL" id="CAVMBE010000014">
    <property type="protein sequence ID" value="CAK3940089.1"/>
    <property type="molecule type" value="Genomic_DNA"/>
</dbReference>
<feature type="domain" description="Plastocyanin-like" evidence="11">
    <location>
        <begin position="142"/>
        <end position="255"/>
    </location>
</feature>
<comment type="similarity">
    <text evidence="1">Belongs to the multicopper oxidase family.</text>
</comment>
<evidence type="ECO:0000256" key="3">
    <source>
        <dbReference type="ARBA" id="ARBA00022737"/>
    </source>
</evidence>
<keyword evidence="2" id="KW-0479">Metal-binding</keyword>
<feature type="region of interest" description="Disordered" evidence="7">
    <location>
        <begin position="650"/>
        <end position="690"/>
    </location>
</feature>
<feature type="compositionally biased region" description="Low complexity" evidence="7">
    <location>
        <begin position="675"/>
        <end position="684"/>
    </location>
</feature>
<accession>A0AAI8YW61</accession>
<name>A0AAI8YW61_9PEZI</name>
<evidence type="ECO:0000259" key="11">
    <source>
        <dbReference type="Pfam" id="PF07732"/>
    </source>
</evidence>
<dbReference type="GO" id="GO:0016491">
    <property type="term" value="F:oxidoreductase activity"/>
    <property type="evidence" value="ECO:0007669"/>
    <property type="project" value="UniProtKB-KW"/>
</dbReference>
<dbReference type="CDD" id="cd13901">
    <property type="entry name" value="CuRO_3_MaLCC_like"/>
    <property type="match status" value="1"/>
</dbReference>
<dbReference type="GO" id="GO:0005507">
    <property type="term" value="F:copper ion binding"/>
    <property type="evidence" value="ECO:0007669"/>
    <property type="project" value="InterPro"/>
</dbReference>
<keyword evidence="8" id="KW-0732">Signal</keyword>
<dbReference type="Pfam" id="PF07731">
    <property type="entry name" value="Cu-oxidase_2"/>
    <property type="match status" value="1"/>
</dbReference>
<reference evidence="12" key="1">
    <citation type="submission" date="2023-11" db="EMBL/GenBank/DDBJ databases">
        <authorList>
            <person name="Alioto T."/>
            <person name="Alioto T."/>
            <person name="Gomez Garrido J."/>
        </authorList>
    </citation>
    <scope>NUCLEOTIDE SEQUENCE</scope>
</reference>
<evidence type="ECO:0000313" key="13">
    <source>
        <dbReference type="Proteomes" id="UP001296104"/>
    </source>
</evidence>
<feature type="domain" description="Plastocyanin-like" evidence="10">
    <location>
        <begin position="505"/>
        <end position="630"/>
    </location>
</feature>
<keyword evidence="3" id="KW-0677">Repeat</keyword>
<keyword evidence="4" id="KW-0560">Oxidoreductase</keyword>
<evidence type="ECO:0000256" key="5">
    <source>
        <dbReference type="ARBA" id="ARBA00023008"/>
    </source>
</evidence>
<dbReference type="Gene3D" id="2.60.40.420">
    <property type="entry name" value="Cupredoxins - blue copper proteins"/>
    <property type="match status" value="3"/>
</dbReference>
<comment type="caution">
    <text evidence="12">The sequence shown here is derived from an EMBL/GenBank/DDBJ whole genome shotgun (WGS) entry which is preliminary data.</text>
</comment>
<dbReference type="InterPro" id="IPR002355">
    <property type="entry name" value="Cu_oxidase_Cu_BS"/>
</dbReference>
<feature type="domain" description="Plastocyanin-like" evidence="9">
    <location>
        <begin position="267"/>
        <end position="409"/>
    </location>
</feature>